<dbReference type="Gramene" id="PSS26033">
    <property type="protein sequence ID" value="PSS26033"/>
    <property type="gene ID" value="CEY00_Acc07313"/>
</dbReference>
<evidence type="ECO:0000259" key="3">
    <source>
        <dbReference type="PROSITE" id="PS50089"/>
    </source>
</evidence>
<dbReference type="STRING" id="1590841.A0A2R6RBX5"/>
<keyword evidence="1" id="KW-0479">Metal-binding</keyword>
<dbReference type="PANTHER" id="PTHR31150:SF26">
    <property type="entry name" value="RING-TYPE DOMAIN-CONTAINING PROTEIN"/>
    <property type="match status" value="1"/>
</dbReference>
<dbReference type="Gene3D" id="3.30.40.10">
    <property type="entry name" value="Zinc/RING finger domain, C3HC4 (zinc finger)"/>
    <property type="match status" value="1"/>
</dbReference>
<dbReference type="InParanoid" id="A0A2R6RBX5"/>
<dbReference type="InterPro" id="IPR001841">
    <property type="entry name" value="Znf_RING"/>
</dbReference>
<dbReference type="SUPFAM" id="SSF57850">
    <property type="entry name" value="RING/U-box"/>
    <property type="match status" value="1"/>
</dbReference>
<evidence type="ECO:0000313" key="4">
    <source>
        <dbReference type="EMBL" id="PSS26033.1"/>
    </source>
</evidence>
<keyword evidence="5" id="KW-1185">Reference proteome</keyword>
<feature type="compositionally biased region" description="Basic and acidic residues" evidence="2">
    <location>
        <begin position="35"/>
        <end position="45"/>
    </location>
</feature>
<proteinExistence type="predicted"/>
<dbReference type="Proteomes" id="UP000241394">
    <property type="component" value="Chromosome LG7"/>
</dbReference>
<feature type="domain" description="RING-type" evidence="3">
    <location>
        <begin position="252"/>
        <end position="300"/>
    </location>
</feature>
<dbReference type="FunCoup" id="A0A2R6RBX5">
    <property type="interactions" value="1887"/>
</dbReference>
<feature type="compositionally biased region" description="Polar residues" evidence="2">
    <location>
        <begin position="14"/>
        <end position="34"/>
    </location>
</feature>
<reference evidence="4 5" key="1">
    <citation type="submission" date="2017-07" db="EMBL/GenBank/DDBJ databases">
        <title>An improved, manually edited Actinidia chinensis var. chinensis (kiwifruit) genome highlights the challenges associated with draft genomes and gene prediction in plants.</title>
        <authorList>
            <person name="Pilkington S."/>
            <person name="Crowhurst R."/>
            <person name="Hilario E."/>
            <person name="Nardozza S."/>
            <person name="Fraser L."/>
            <person name="Peng Y."/>
            <person name="Gunaseelan K."/>
            <person name="Simpson R."/>
            <person name="Tahir J."/>
            <person name="Deroles S."/>
            <person name="Templeton K."/>
            <person name="Luo Z."/>
            <person name="Davy M."/>
            <person name="Cheng C."/>
            <person name="Mcneilage M."/>
            <person name="Scaglione D."/>
            <person name="Liu Y."/>
            <person name="Zhang Q."/>
            <person name="Datson P."/>
            <person name="De Silva N."/>
            <person name="Gardiner S."/>
            <person name="Bassett H."/>
            <person name="Chagne D."/>
            <person name="Mccallum J."/>
            <person name="Dzierzon H."/>
            <person name="Deng C."/>
            <person name="Wang Y.-Y."/>
            <person name="Barron N."/>
            <person name="Manako K."/>
            <person name="Bowen J."/>
            <person name="Foster T."/>
            <person name="Erridge Z."/>
            <person name="Tiffin H."/>
            <person name="Waite C."/>
            <person name="Davies K."/>
            <person name="Grierson E."/>
            <person name="Laing W."/>
            <person name="Kirk R."/>
            <person name="Chen X."/>
            <person name="Wood M."/>
            <person name="Montefiori M."/>
            <person name="Brummell D."/>
            <person name="Schwinn K."/>
            <person name="Catanach A."/>
            <person name="Fullerton C."/>
            <person name="Li D."/>
            <person name="Meiyalaghan S."/>
            <person name="Nieuwenhuizen N."/>
            <person name="Read N."/>
            <person name="Prakash R."/>
            <person name="Hunter D."/>
            <person name="Zhang H."/>
            <person name="Mckenzie M."/>
            <person name="Knabel M."/>
            <person name="Harris A."/>
            <person name="Allan A."/>
            <person name="Chen A."/>
            <person name="Janssen B."/>
            <person name="Plunkett B."/>
            <person name="Dwamena C."/>
            <person name="Voogd C."/>
            <person name="Leif D."/>
            <person name="Lafferty D."/>
            <person name="Souleyre E."/>
            <person name="Varkonyi-Gasic E."/>
            <person name="Gambi F."/>
            <person name="Hanley J."/>
            <person name="Yao J.-L."/>
            <person name="Cheung J."/>
            <person name="David K."/>
            <person name="Warren B."/>
            <person name="Marsh K."/>
            <person name="Snowden K."/>
            <person name="Lin-Wang K."/>
            <person name="Brian L."/>
            <person name="Martinez-Sanchez M."/>
            <person name="Wang M."/>
            <person name="Ileperuma N."/>
            <person name="Macnee N."/>
            <person name="Campin R."/>
            <person name="Mcatee P."/>
            <person name="Drummond R."/>
            <person name="Espley R."/>
            <person name="Ireland H."/>
            <person name="Wu R."/>
            <person name="Atkinson R."/>
            <person name="Karunairetnam S."/>
            <person name="Bulley S."/>
            <person name="Chunkath S."/>
            <person name="Hanley Z."/>
            <person name="Storey R."/>
            <person name="Thrimawithana A."/>
            <person name="Thomson S."/>
            <person name="David C."/>
            <person name="Testolin R."/>
        </authorList>
    </citation>
    <scope>NUCLEOTIDE SEQUENCE [LARGE SCALE GENOMIC DNA]</scope>
    <source>
        <strain evidence="5">cv. Red5</strain>
        <tissue evidence="4">Young leaf</tissue>
    </source>
</reference>
<dbReference type="AlphaFoldDB" id="A0A2R6RBX5"/>
<evidence type="ECO:0000256" key="1">
    <source>
        <dbReference type="PROSITE-ProRule" id="PRU00175"/>
    </source>
</evidence>
<dbReference type="OMA" id="MFDDSHR"/>
<dbReference type="PANTHER" id="PTHR31150">
    <property type="entry name" value="EXPRESSED PROTEIN"/>
    <property type="match status" value="1"/>
</dbReference>
<feature type="compositionally biased region" description="Low complexity" evidence="2">
    <location>
        <begin position="113"/>
        <end position="137"/>
    </location>
</feature>
<dbReference type="SMART" id="SM00184">
    <property type="entry name" value="RING"/>
    <property type="match status" value="1"/>
</dbReference>
<dbReference type="PROSITE" id="PS50089">
    <property type="entry name" value="ZF_RING_2"/>
    <property type="match status" value="1"/>
</dbReference>
<comment type="caution">
    <text evidence="4">The sequence shown here is derived from an EMBL/GenBank/DDBJ whole genome shotgun (WGS) entry which is preliminary data.</text>
</comment>
<keyword evidence="1" id="KW-0863">Zinc-finger</keyword>
<feature type="region of interest" description="Disordered" evidence="2">
    <location>
        <begin position="13"/>
        <end position="55"/>
    </location>
</feature>
<keyword evidence="1" id="KW-0862">Zinc</keyword>
<name>A0A2R6RBX5_ACTCC</name>
<sequence length="407" mass="43997">MGSAFCVAAKDKTVTNGSPSEGLTRNVRCSPSRSLRQDNRGRVAGEETSVNSVSDGVSWHNGLEIKSETTVDTVNAVDERNAGILRLPSPDLSNTRNVPTEMESIESPAVPDSSPVKLSPSVHSSSSLSPSPFASRSHNLHASSTPSRWPHHSPGNKLLRQISDSRIAGHNSPNLPISEGTPFMFPGLSIGSPKGSNDRSSDGWYMPAFPEFMPTSHGERWSFDSESSFGYEKMGRSSSQLSASPSTDMQTCGVCLKLLADTYELAVVAVLICGHAFHAECLENVTPEINMNDPACPICTLGEKQTLKLSGRSLKTGTDLKSRRKRSKNRIVNSELDGDSLVFDGQKCSGLEGKSPKMISSSSMKKSSLGKHFLRRYFSFGSKGTTSLLETHATRKKGHFWSKSGKE</sequence>
<gene>
    <name evidence="4" type="ORF">CEY00_Acc07313</name>
</gene>
<protein>
    <submittedName>
        <fullName evidence="4">BRCA1-associated protein</fullName>
    </submittedName>
</protein>
<dbReference type="EMBL" id="NKQK01000007">
    <property type="protein sequence ID" value="PSS26033.1"/>
    <property type="molecule type" value="Genomic_DNA"/>
</dbReference>
<dbReference type="InterPro" id="IPR013083">
    <property type="entry name" value="Znf_RING/FYVE/PHD"/>
</dbReference>
<evidence type="ECO:0000313" key="5">
    <source>
        <dbReference type="Proteomes" id="UP000241394"/>
    </source>
</evidence>
<accession>A0A2R6RBX5</accession>
<organism evidence="4 5">
    <name type="scientific">Actinidia chinensis var. chinensis</name>
    <name type="common">Chinese soft-hair kiwi</name>
    <dbReference type="NCBI Taxonomy" id="1590841"/>
    <lineage>
        <taxon>Eukaryota</taxon>
        <taxon>Viridiplantae</taxon>
        <taxon>Streptophyta</taxon>
        <taxon>Embryophyta</taxon>
        <taxon>Tracheophyta</taxon>
        <taxon>Spermatophyta</taxon>
        <taxon>Magnoliopsida</taxon>
        <taxon>eudicotyledons</taxon>
        <taxon>Gunneridae</taxon>
        <taxon>Pentapetalae</taxon>
        <taxon>asterids</taxon>
        <taxon>Ericales</taxon>
        <taxon>Actinidiaceae</taxon>
        <taxon>Actinidia</taxon>
    </lineage>
</organism>
<dbReference type="Pfam" id="PF13639">
    <property type="entry name" value="zf-RING_2"/>
    <property type="match status" value="1"/>
</dbReference>
<reference evidence="5" key="2">
    <citation type="journal article" date="2018" name="BMC Genomics">
        <title>A manually annotated Actinidia chinensis var. chinensis (kiwifruit) genome highlights the challenges associated with draft genomes and gene prediction in plants.</title>
        <authorList>
            <person name="Pilkington S.M."/>
            <person name="Crowhurst R."/>
            <person name="Hilario E."/>
            <person name="Nardozza S."/>
            <person name="Fraser L."/>
            <person name="Peng Y."/>
            <person name="Gunaseelan K."/>
            <person name="Simpson R."/>
            <person name="Tahir J."/>
            <person name="Deroles S.C."/>
            <person name="Templeton K."/>
            <person name="Luo Z."/>
            <person name="Davy M."/>
            <person name="Cheng C."/>
            <person name="McNeilage M."/>
            <person name="Scaglione D."/>
            <person name="Liu Y."/>
            <person name="Zhang Q."/>
            <person name="Datson P."/>
            <person name="De Silva N."/>
            <person name="Gardiner S.E."/>
            <person name="Bassett H."/>
            <person name="Chagne D."/>
            <person name="McCallum J."/>
            <person name="Dzierzon H."/>
            <person name="Deng C."/>
            <person name="Wang Y.Y."/>
            <person name="Barron L."/>
            <person name="Manako K."/>
            <person name="Bowen J."/>
            <person name="Foster T.M."/>
            <person name="Erridge Z.A."/>
            <person name="Tiffin H."/>
            <person name="Waite C.N."/>
            <person name="Davies K.M."/>
            <person name="Grierson E.P."/>
            <person name="Laing W.A."/>
            <person name="Kirk R."/>
            <person name="Chen X."/>
            <person name="Wood M."/>
            <person name="Montefiori M."/>
            <person name="Brummell D.A."/>
            <person name="Schwinn K.E."/>
            <person name="Catanach A."/>
            <person name="Fullerton C."/>
            <person name="Li D."/>
            <person name="Meiyalaghan S."/>
            <person name="Nieuwenhuizen N."/>
            <person name="Read N."/>
            <person name="Prakash R."/>
            <person name="Hunter D."/>
            <person name="Zhang H."/>
            <person name="McKenzie M."/>
            <person name="Knabel M."/>
            <person name="Harris A."/>
            <person name="Allan A.C."/>
            <person name="Gleave A."/>
            <person name="Chen A."/>
            <person name="Janssen B.J."/>
            <person name="Plunkett B."/>
            <person name="Ampomah-Dwamena C."/>
            <person name="Voogd C."/>
            <person name="Leif D."/>
            <person name="Lafferty D."/>
            <person name="Souleyre E.J.F."/>
            <person name="Varkonyi-Gasic E."/>
            <person name="Gambi F."/>
            <person name="Hanley J."/>
            <person name="Yao J.L."/>
            <person name="Cheung J."/>
            <person name="David K.M."/>
            <person name="Warren B."/>
            <person name="Marsh K."/>
            <person name="Snowden K.C."/>
            <person name="Lin-Wang K."/>
            <person name="Brian L."/>
            <person name="Martinez-Sanchez M."/>
            <person name="Wang M."/>
            <person name="Ileperuma N."/>
            <person name="Macnee N."/>
            <person name="Campin R."/>
            <person name="McAtee P."/>
            <person name="Drummond R.S.M."/>
            <person name="Espley R.V."/>
            <person name="Ireland H.S."/>
            <person name="Wu R."/>
            <person name="Atkinson R.G."/>
            <person name="Karunairetnam S."/>
            <person name="Bulley S."/>
            <person name="Chunkath S."/>
            <person name="Hanley Z."/>
            <person name="Storey R."/>
            <person name="Thrimawithana A.H."/>
            <person name="Thomson S."/>
            <person name="David C."/>
            <person name="Testolin R."/>
            <person name="Huang H."/>
            <person name="Hellens R.P."/>
            <person name="Schaffer R.J."/>
        </authorList>
    </citation>
    <scope>NUCLEOTIDE SEQUENCE [LARGE SCALE GENOMIC DNA]</scope>
    <source>
        <strain evidence="5">cv. Red5</strain>
    </source>
</reference>
<dbReference type="OrthoDB" id="1938835at2759"/>
<feature type="region of interest" description="Disordered" evidence="2">
    <location>
        <begin position="85"/>
        <end position="157"/>
    </location>
</feature>
<dbReference type="GO" id="GO:0008270">
    <property type="term" value="F:zinc ion binding"/>
    <property type="evidence" value="ECO:0007669"/>
    <property type="project" value="UniProtKB-KW"/>
</dbReference>
<dbReference type="CDD" id="cd16448">
    <property type="entry name" value="RING-H2"/>
    <property type="match status" value="1"/>
</dbReference>
<evidence type="ECO:0000256" key="2">
    <source>
        <dbReference type="SAM" id="MobiDB-lite"/>
    </source>
</evidence>